<sequence>MIHFYNCFLFVLAPHYLNKTKQDPERGWRRKGSKWSFQPQSMRKLKPSM</sequence>
<evidence type="ECO:0000256" key="1">
    <source>
        <dbReference type="SAM" id="MobiDB-lite"/>
    </source>
</evidence>
<proteinExistence type="predicted"/>
<accession>A0A2P6SNJ5</accession>
<organism evidence="2 3">
    <name type="scientific">Rosa chinensis</name>
    <name type="common">China rose</name>
    <dbReference type="NCBI Taxonomy" id="74649"/>
    <lineage>
        <taxon>Eukaryota</taxon>
        <taxon>Viridiplantae</taxon>
        <taxon>Streptophyta</taxon>
        <taxon>Embryophyta</taxon>
        <taxon>Tracheophyta</taxon>
        <taxon>Spermatophyta</taxon>
        <taxon>Magnoliopsida</taxon>
        <taxon>eudicotyledons</taxon>
        <taxon>Gunneridae</taxon>
        <taxon>Pentapetalae</taxon>
        <taxon>rosids</taxon>
        <taxon>fabids</taxon>
        <taxon>Rosales</taxon>
        <taxon>Rosaceae</taxon>
        <taxon>Rosoideae</taxon>
        <taxon>Rosoideae incertae sedis</taxon>
        <taxon>Rosa</taxon>
    </lineage>
</organism>
<evidence type="ECO:0000313" key="3">
    <source>
        <dbReference type="Proteomes" id="UP000238479"/>
    </source>
</evidence>
<evidence type="ECO:0000313" key="2">
    <source>
        <dbReference type="EMBL" id="PRQ60211.1"/>
    </source>
</evidence>
<dbReference type="Proteomes" id="UP000238479">
    <property type="component" value="Chromosome 1"/>
</dbReference>
<name>A0A2P6SNJ5_ROSCH</name>
<dbReference type="AlphaFoldDB" id="A0A2P6SNJ5"/>
<reference evidence="2 3" key="1">
    <citation type="journal article" date="2018" name="Nat. Genet.">
        <title>The Rosa genome provides new insights in the design of modern roses.</title>
        <authorList>
            <person name="Bendahmane M."/>
        </authorList>
    </citation>
    <scope>NUCLEOTIDE SEQUENCE [LARGE SCALE GENOMIC DNA]</scope>
    <source>
        <strain evidence="3">cv. Old Blush</strain>
    </source>
</reference>
<keyword evidence="3" id="KW-1185">Reference proteome</keyword>
<protein>
    <submittedName>
        <fullName evidence="2">Uncharacterized protein</fullName>
    </submittedName>
</protein>
<dbReference type="Gramene" id="PRQ60211">
    <property type="protein sequence ID" value="PRQ60211"/>
    <property type="gene ID" value="RchiOBHm_Chr1g0378711"/>
</dbReference>
<comment type="caution">
    <text evidence="2">The sequence shown here is derived from an EMBL/GenBank/DDBJ whole genome shotgun (WGS) entry which is preliminary data.</text>
</comment>
<dbReference type="EMBL" id="PDCK01000039">
    <property type="protein sequence ID" value="PRQ60211.1"/>
    <property type="molecule type" value="Genomic_DNA"/>
</dbReference>
<gene>
    <name evidence="2" type="ORF">RchiOBHm_Chr1g0378711</name>
</gene>
<feature type="region of interest" description="Disordered" evidence="1">
    <location>
        <begin position="22"/>
        <end position="49"/>
    </location>
</feature>